<protein>
    <submittedName>
        <fullName evidence="1">Uncharacterized protein</fullName>
    </submittedName>
</protein>
<name>A0ACB8UP77_9EURO</name>
<organism evidence="1">
    <name type="scientific">Ophidiomyces ophidiicola</name>
    <dbReference type="NCBI Taxonomy" id="1387563"/>
    <lineage>
        <taxon>Eukaryota</taxon>
        <taxon>Fungi</taxon>
        <taxon>Dikarya</taxon>
        <taxon>Ascomycota</taxon>
        <taxon>Pezizomycotina</taxon>
        <taxon>Eurotiomycetes</taxon>
        <taxon>Eurotiomycetidae</taxon>
        <taxon>Onygenales</taxon>
        <taxon>Onygenaceae</taxon>
        <taxon>Ophidiomyces</taxon>
    </lineage>
</organism>
<comment type="caution">
    <text evidence="1">The sequence shown here is derived from an EMBL/GenBank/DDBJ whole genome shotgun (WGS) entry which is preliminary data.</text>
</comment>
<proteinExistence type="predicted"/>
<evidence type="ECO:0000313" key="1">
    <source>
        <dbReference type="EMBL" id="KAI2382471.1"/>
    </source>
</evidence>
<accession>A0ACB8UP77</accession>
<reference evidence="1" key="1">
    <citation type="journal article" date="2022" name="bioRxiv">
        <title>Population genetic analysis of Ophidiomyces ophidiicola, the causative agent of snake fungal disease, indicates recent introductions to the USA.</title>
        <authorList>
            <person name="Ladner J.T."/>
            <person name="Palmer J.M."/>
            <person name="Ettinger C.L."/>
            <person name="Stajich J.E."/>
            <person name="Farrell T.M."/>
            <person name="Glorioso B.M."/>
            <person name="Lawson B."/>
            <person name="Price S.J."/>
            <person name="Stengle A.G."/>
            <person name="Grear D.A."/>
            <person name="Lorch J.M."/>
        </authorList>
    </citation>
    <scope>NUCLEOTIDE SEQUENCE</scope>
    <source>
        <strain evidence="1">NWHC 24266-5</strain>
    </source>
</reference>
<gene>
    <name evidence="1" type="ORF">LOY88_005989</name>
</gene>
<sequence>MWSYLRSYFEPTDPQQFGLALPPQPVTIRGIRFPADRSKPHLLSLTTTTYGVHDGGDCCWGHIPDLRGFWETTRAWQWRDFETFHLDRQPLGSCNGLYVLFYSFDLETLPENNNFPPAIFGRQRAFAGDAFVVKLKSDDIESDLGDDGWAAWDDVPLDILTLPIMKI</sequence>
<dbReference type="EMBL" id="JALBCA010000122">
    <property type="protein sequence ID" value="KAI2382471.1"/>
    <property type="molecule type" value="Genomic_DNA"/>
</dbReference>